<evidence type="ECO:0000313" key="1">
    <source>
        <dbReference type="EMBL" id="GIY18565.1"/>
    </source>
</evidence>
<comment type="caution">
    <text evidence="1">The sequence shown here is derived from an EMBL/GenBank/DDBJ whole genome shotgun (WGS) entry which is preliminary data.</text>
</comment>
<accession>A0AAV4RAU2</accession>
<reference evidence="1 2" key="1">
    <citation type="submission" date="2021-06" db="EMBL/GenBank/DDBJ databases">
        <title>Caerostris extrusa draft genome.</title>
        <authorList>
            <person name="Kono N."/>
            <person name="Arakawa K."/>
        </authorList>
    </citation>
    <scope>NUCLEOTIDE SEQUENCE [LARGE SCALE GENOMIC DNA]</scope>
</reference>
<dbReference type="Proteomes" id="UP001054945">
    <property type="component" value="Unassembled WGS sequence"/>
</dbReference>
<dbReference type="EMBL" id="BPLR01007644">
    <property type="protein sequence ID" value="GIY18565.1"/>
    <property type="molecule type" value="Genomic_DNA"/>
</dbReference>
<sequence>MAGLQGWRSEKNINVLWRRETRQALCCFRNYSDRDKEYGSSEFAATKRIALRPEGEGVSGMRCQETNTRTRVALVLRAIIIHIGARESPVFRGGGAKIIFTFYGDLRRGRLSVASAIIPIHDRDY</sequence>
<gene>
    <name evidence="1" type="ORF">CEXT_576141</name>
</gene>
<dbReference type="AlphaFoldDB" id="A0AAV4RAU2"/>
<protein>
    <submittedName>
        <fullName evidence="1">Uncharacterized protein</fullName>
    </submittedName>
</protein>
<organism evidence="1 2">
    <name type="scientific">Caerostris extrusa</name>
    <name type="common">Bark spider</name>
    <name type="synonym">Caerostris bankana</name>
    <dbReference type="NCBI Taxonomy" id="172846"/>
    <lineage>
        <taxon>Eukaryota</taxon>
        <taxon>Metazoa</taxon>
        <taxon>Ecdysozoa</taxon>
        <taxon>Arthropoda</taxon>
        <taxon>Chelicerata</taxon>
        <taxon>Arachnida</taxon>
        <taxon>Araneae</taxon>
        <taxon>Araneomorphae</taxon>
        <taxon>Entelegynae</taxon>
        <taxon>Araneoidea</taxon>
        <taxon>Araneidae</taxon>
        <taxon>Caerostris</taxon>
    </lineage>
</organism>
<evidence type="ECO:0000313" key="2">
    <source>
        <dbReference type="Proteomes" id="UP001054945"/>
    </source>
</evidence>
<proteinExistence type="predicted"/>
<name>A0AAV4RAU2_CAEEX</name>
<keyword evidence="2" id="KW-1185">Reference proteome</keyword>